<reference evidence="1 2" key="1">
    <citation type="journal article" date="2016" name="Nat. Commun.">
        <title>Ectomycorrhizal ecology is imprinted in the genome of the dominant symbiotic fungus Cenococcum geophilum.</title>
        <authorList>
            <consortium name="DOE Joint Genome Institute"/>
            <person name="Peter M."/>
            <person name="Kohler A."/>
            <person name="Ohm R.A."/>
            <person name="Kuo A."/>
            <person name="Krutzmann J."/>
            <person name="Morin E."/>
            <person name="Arend M."/>
            <person name="Barry K.W."/>
            <person name="Binder M."/>
            <person name="Choi C."/>
            <person name="Clum A."/>
            <person name="Copeland A."/>
            <person name="Grisel N."/>
            <person name="Haridas S."/>
            <person name="Kipfer T."/>
            <person name="LaButti K."/>
            <person name="Lindquist E."/>
            <person name="Lipzen A."/>
            <person name="Maire R."/>
            <person name="Meier B."/>
            <person name="Mihaltcheva S."/>
            <person name="Molinier V."/>
            <person name="Murat C."/>
            <person name="Poggeler S."/>
            <person name="Quandt C.A."/>
            <person name="Sperisen C."/>
            <person name="Tritt A."/>
            <person name="Tisserant E."/>
            <person name="Crous P.W."/>
            <person name="Henrissat B."/>
            <person name="Nehls U."/>
            <person name="Egli S."/>
            <person name="Spatafora J.W."/>
            <person name="Grigoriev I.V."/>
            <person name="Martin F.M."/>
        </authorList>
    </citation>
    <scope>NUCLEOTIDE SEQUENCE [LARGE SCALE GENOMIC DNA]</scope>
    <source>
        <strain evidence="1 2">CBS 207.34</strain>
    </source>
</reference>
<dbReference type="Proteomes" id="UP000250140">
    <property type="component" value="Unassembled WGS sequence"/>
</dbReference>
<evidence type="ECO:0000313" key="2">
    <source>
        <dbReference type="Proteomes" id="UP000250140"/>
    </source>
</evidence>
<protein>
    <submittedName>
        <fullName evidence="1">Uncharacterized protein</fullName>
    </submittedName>
</protein>
<gene>
    <name evidence="1" type="ORF">AOQ84DRAFT_354781</name>
</gene>
<dbReference type="OrthoDB" id="5379086at2759"/>
<evidence type="ECO:0000313" key="1">
    <source>
        <dbReference type="EMBL" id="OCL07844.1"/>
    </source>
</evidence>
<accession>A0A8E2JSG3</accession>
<dbReference type="EMBL" id="KV749776">
    <property type="protein sequence ID" value="OCL07844.1"/>
    <property type="molecule type" value="Genomic_DNA"/>
</dbReference>
<sequence>MTTPAATSGSGNPDMSFINELYEEISRNPPAIEARKLLVEQFAAAGWLEAAGDAVKELKQLAPDDPDVKTWVLTFCKPERTSQAAATKAPVQPAATLPDDLDSAREELAQGYKALRNRAKTLLVEMLHLHSLQNHKGIPGSYKTELSSSKHIPDITAIVEGRMNTVVRARPPGNVRIVAKTMQAKPDQAVEIALADFENTARWLRAPNGKPSSIDNDSVRETLVKRVRNLTTALPEKLRECPETALMHFEHEALQRTYVNDETMLGDRTSDIPRAKFWVTEDGYAWDMEELAQAITSNSGVMRNPLSRQMFTPKDIRAIVQHPTGRQLAALQIEQNQMSKGVRPQTIEHLEKLSATLLADQSSDQLPSRHAIDEFMAYCATLPEVEQTALNGLRCPAKDSHTGQPYDTTIGEAVRDAKGNLVCFHKTGDFIKQAAQHLRQNIGAPPPPARGGDCVVM</sequence>
<name>A0A8E2JSG3_9PEZI</name>
<dbReference type="AlphaFoldDB" id="A0A8E2JSG3"/>
<proteinExistence type="predicted"/>
<keyword evidence="2" id="KW-1185">Reference proteome</keyword>
<organism evidence="1 2">
    <name type="scientific">Glonium stellatum</name>
    <dbReference type="NCBI Taxonomy" id="574774"/>
    <lineage>
        <taxon>Eukaryota</taxon>
        <taxon>Fungi</taxon>
        <taxon>Dikarya</taxon>
        <taxon>Ascomycota</taxon>
        <taxon>Pezizomycotina</taxon>
        <taxon>Dothideomycetes</taxon>
        <taxon>Pleosporomycetidae</taxon>
        <taxon>Gloniales</taxon>
        <taxon>Gloniaceae</taxon>
        <taxon>Glonium</taxon>
    </lineage>
</organism>